<reference evidence="1 2" key="1">
    <citation type="submission" date="2023-09" db="EMBL/GenBank/DDBJ databases">
        <authorList>
            <person name="Rey-Velasco X."/>
        </authorList>
    </citation>
    <scope>NUCLEOTIDE SEQUENCE [LARGE SCALE GENOMIC DNA]</scope>
    <source>
        <strain evidence="1 2">F363</strain>
    </source>
</reference>
<dbReference type="RefSeq" id="WP_311534268.1">
    <property type="nucleotide sequence ID" value="NZ_JAVRHQ010000006.1"/>
</dbReference>
<evidence type="ECO:0000313" key="2">
    <source>
        <dbReference type="Proteomes" id="UP001262889"/>
    </source>
</evidence>
<organism evidence="1 2">
    <name type="scientific">Autumnicola tepida</name>
    <dbReference type="NCBI Taxonomy" id="3075595"/>
    <lineage>
        <taxon>Bacteria</taxon>
        <taxon>Pseudomonadati</taxon>
        <taxon>Bacteroidota</taxon>
        <taxon>Flavobacteriia</taxon>
        <taxon>Flavobacteriales</taxon>
        <taxon>Flavobacteriaceae</taxon>
        <taxon>Autumnicola</taxon>
    </lineage>
</organism>
<dbReference type="Proteomes" id="UP001262889">
    <property type="component" value="Unassembled WGS sequence"/>
</dbReference>
<evidence type="ECO:0000313" key="1">
    <source>
        <dbReference type="EMBL" id="MDT0642621.1"/>
    </source>
</evidence>
<name>A0ABU3C8E3_9FLAO</name>
<dbReference type="EMBL" id="JAVRHQ010000006">
    <property type="protein sequence ID" value="MDT0642621.1"/>
    <property type="molecule type" value="Genomic_DNA"/>
</dbReference>
<proteinExistence type="predicted"/>
<keyword evidence="2" id="KW-1185">Reference proteome</keyword>
<accession>A0ABU3C8E3</accession>
<sequence length="116" mass="13245">MNLRSYIAIILALIMFGKLIALDSNILGEIVNSDKISYVKKHCDLNAGKKSLDGNFNQSSDGIQITFHSFCNSVFQIEKQLEDEVVIQLNFKRNFKHIYAETRAFTYKFVPPPKLS</sequence>
<comment type="caution">
    <text evidence="1">The sequence shown here is derived from an EMBL/GenBank/DDBJ whole genome shotgun (WGS) entry which is preliminary data.</text>
</comment>
<protein>
    <submittedName>
        <fullName evidence="1">Uncharacterized protein</fullName>
    </submittedName>
</protein>
<gene>
    <name evidence="1" type="ORF">RM553_07210</name>
</gene>